<dbReference type="EMBL" id="WNKQ01000005">
    <property type="protein sequence ID" value="KAF5851420.1"/>
    <property type="molecule type" value="Genomic_DNA"/>
</dbReference>
<evidence type="ECO:0000313" key="2">
    <source>
        <dbReference type="Proteomes" id="UP000624244"/>
    </source>
</evidence>
<evidence type="ECO:0000313" key="1">
    <source>
        <dbReference type="EMBL" id="KAF5851420.1"/>
    </source>
</evidence>
<comment type="caution">
    <text evidence="1">The sequence shown here is derived from an EMBL/GenBank/DDBJ whole genome shotgun (WGS) entry which is preliminary data.</text>
</comment>
<reference evidence="1" key="1">
    <citation type="submission" date="2019-11" db="EMBL/GenBank/DDBJ databases">
        <title>Bipolaris sorokiniana Genome sequencing.</title>
        <authorList>
            <person name="Wang H."/>
        </authorList>
    </citation>
    <scope>NUCLEOTIDE SEQUENCE</scope>
</reference>
<proteinExistence type="predicted"/>
<gene>
    <name evidence="1" type="ORF">GGP41_004197</name>
</gene>
<organism evidence="1 2">
    <name type="scientific">Cochliobolus sativus</name>
    <name type="common">Common root rot and spot blotch fungus</name>
    <name type="synonym">Bipolaris sorokiniana</name>
    <dbReference type="NCBI Taxonomy" id="45130"/>
    <lineage>
        <taxon>Eukaryota</taxon>
        <taxon>Fungi</taxon>
        <taxon>Dikarya</taxon>
        <taxon>Ascomycota</taxon>
        <taxon>Pezizomycotina</taxon>
        <taxon>Dothideomycetes</taxon>
        <taxon>Pleosporomycetidae</taxon>
        <taxon>Pleosporales</taxon>
        <taxon>Pleosporineae</taxon>
        <taxon>Pleosporaceae</taxon>
        <taxon>Bipolaris</taxon>
    </lineage>
</organism>
<dbReference type="Proteomes" id="UP000624244">
    <property type="component" value="Unassembled WGS sequence"/>
</dbReference>
<protein>
    <submittedName>
        <fullName evidence="1">Uncharacterized protein</fullName>
    </submittedName>
</protein>
<dbReference type="AlphaFoldDB" id="A0A8H5ZNP4"/>
<sequence>MHKALASTTPSPIARTLQAATPDVPGLAHTSGHSVASIALPEADANLFIEISGLPVARGREMNRAA</sequence>
<accession>A0A8H5ZNP4</accession>
<name>A0A8H5ZNP4_COCSA</name>